<keyword evidence="3" id="KW-0645">Protease</keyword>
<evidence type="ECO:0000313" key="6">
    <source>
        <dbReference type="Proteomes" id="UP000499080"/>
    </source>
</evidence>
<evidence type="ECO:0000256" key="3">
    <source>
        <dbReference type="RuleBase" id="RU363034"/>
    </source>
</evidence>
<dbReference type="FunFam" id="2.40.10.10:FF:000002">
    <property type="entry name" value="Transmembrane protease serine"/>
    <property type="match status" value="1"/>
</dbReference>
<dbReference type="Proteomes" id="UP000499080">
    <property type="component" value="Unassembled WGS sequence"/>
</dbReference>
<gene>
    <name evidence="5" type="primary">CFB_1</name>
    <name evidence="5" type="ORF">AVEN_86336_1</name>
</gene>
<comment type="similarity">
    <text evidence="2">Belongs to the peptidase S1 family. CLIP subfamily.</text>
</comment>
<dbReference type="PROSITE" id="PS00134">
    <property type="entry name" value="TRYPSIN_HIS"/>
    <property type="match status" value="1"/>
</dbReference>
<dbReference type="EMBL" id="BGPR01001306">
    <property type="protein sequence ID" value="GBM50644.1"/>
    <property type="molecule type" value="Genomic_DNA"/>
</dbReference>
<evidence type="ECO:0000256" key="2">
    <source>
        <dbReference type="ARBA" id="ARBA00024195"/>
    </source>
</evidence>
<dbReference type="PANTHER" id="PTHR24253">
    <property type="entry name" value="TRANSMEMBRANE PROTEASE SERINE"/>
    <property type="match status" value="1"/>
</dbReference>
<dbReference type="OrthoDB" id="6357057at2759"/>
<dbReference type="GO" id="GO:0006508">
    <property type="term" value="P:proteolysis"/>
    <property type="evidence" value="ECO:0007669"/>
    <property type="project" value="UniProtKB-KW"/>
</dbReference>
<sequence>MMGSSFIQLLRRYVDICGWDLEVPLVCCPNYVAEGGVYALRAEGRSGTISPASSPGCGVRELKPIPQNVYYVSYSTDNFRVSLVGGAAATQTWPWMAAIFYGTAVKQLCGGTVVDAQHIITAAHCFNGRSLDPGWYTVLVGERDLRSSEIRYDVEEIKIHENYQSNYNYDDIAIIRLTQNLPRNVASCLPEEDLLAEGDNCTVLGWGQLSYGGWTSRVLQELHDLPVVGTDLCNAIFATLPRGRFPLGITENMICAGGFEEGGRDACEGDSGGPLLRGAEGLWTLVGVVSFGARCGDPGYPGVYTRVSAYFPWIIEYITDAENLVDFTGNPRYFRK</sequence>
<protein>
    <submittedName>
        <fullName evidence="5">Clotting factor B</fullName>
    </submittedName>
</protein>
<dbReference type="PRINTS" id="PR00722">
    <property type="entry name" value="CHYMOTRYPSIN"/>
</dbReference>
<dbReference type="Pfam" id="PF00089">
    <property type="entry name" value="Trypsin"/>
    <property type="match status" value="1"/>
</dbReference>
<dbReference type="InterPro" id="IPR001254">
    <property type="entry name" value="Trypsin_dom"/>
</dbReference>
<comment type="caution">
    <text evidence="5">The sequence shown here is derived from an EMBL/GenBank/DDBJ whole genome shotgun (WGS) entry which is preliminary data.</text>
</comment>
<feature type="domain" description="Peptidase S1" evidence="4">
    <location>
        <begin position="83"/>
        <end position="319"/>
    </location>
</feature>
<reference evidence="5 6" key="1">
    <citation type="journal article" date="2019" name="Sci. Rep.">
        <title>Orb-weaving spider Araneus ventricosus genome elucidates the spidroin gene catalogue.</title>
        <authorList>
            <person name="Kono N."/>
            <person name="Nakamura H."/>
            <person name="Ohtoshi R."/>
            <person name="Moran D.A.P."/>
            <person name="Shinohara A."/>
            <person name="Yoshida Y."/>
            <person name="Fujiwara M."/>
            <person name="Mori M."/>
            <person name="Tomita M."/>
            <person name="Arakawa K."/>
        </authorList>
    </citation>
    <scope>NUCLEOTIDE SEQUENCE [LARGE SCALE GENOMIC DNA]</scope>
</reference>
<evidence type="ECO:0000313" key="5">
    <source>
        <dbReference type="EMBL" id="GBM50644.1"/>
    </source>
</evidence>
<dbReference type="SUPFAM" id="SSF50494">
    <property type="entry name" value="Trypsin-like serine proteases"/>
    <property type="match status" value="1"/>
</dbReference>
<evidence type="ECO:0000256" key="1">
    <source>
        <dbReference type="ARBA" id="ARBA00023157"/>
    </source>
</evidence>
<dbReference type="InterPro" id="IPR043504">
    <property type="entry name" value="Peptidase_S1_PA_chymotrypsin"/>
</dbReference>
<keyword evidence="3" id="KW-0720">Serine protease</keyword>
<dbReference type="PANTHER" id="PTHR24253:SF153">
    <property type="entry name" value="SERINE PROTEASE HEPSIN"/>
    <property type="match status" value="1"/>
</dbReference>
<dbReference type="AlphaFoldDB" id="A0A4Y2GF54"/>
<dbReference type="PROSITE" id="PS50240">
    <property type="entry name" value="TRYPSIN_DOM"/>
    <property type="match status" value="1"/>
</dbReference>
<dbReference type="PROSITE" id="PS00135">
    <property type="entry name" value="TRYPSIN_SER"/>
    <property type="match status" value="1"/>
</dbReference>
<name>A0A4Y2GF54_ARAVE</name>
<dbReference type="GO" id="GO:0004252">
    <property type="term" value="F:serine-type endopeptidase activity"/>
    <property type="evidence" value="ECO:0007669"/>
    <property type="project" value="InterPro"/>
</dbReference>
<dbReference type="InterPro" id="IPR009003">
    <property type="entry name" value="Peptidase_S1_PA"/>
</dbReference>
<dbReference type="Gene3D" id="2.40.10.10">
    <property type="entry name" value="Trypsin-like serine proteases"/>
    <property type="match status" value="2"/>
</dbReference>
<dbReference type="SMART" id="SM00020">
    <property type="entry name" value="Tryp_SPc"/>
    <property type="match status" value="1"/>
</dbReference>
<dbReference type="CDD" id="cd00190">
    <property type="entry name" value="Tryp_SPc"/>
    <property type="match status" value="1"/>
</dbReference>
<organism evidence="5 6">
    <name type="scientific">Araneus ventricosus</name>
    <name type="common">Orbweaver spider</name>
    <name type="synonym">Epeira ventricosa</name>
    <dbReference type="NCBI Taxonomy" id="182803"/>
    <lineage>
        <taxon>Eukaryota</taxon>
        <taxon>Metazoa</taxon>
        <taxon>Ecdysozoa</taxon>
        <taxon>Arthropoda</taxon>
        <taxon>Chelicerata</taxon>
        <taxon>Arachnida</taxon>
        <taxon>Araneae</taxon>
        <taxon>Araneomorphae</taxon>
        <taxon>Entelegynae</taxon>
        <taxon>Araneoidea</taxon>
        <taxon>Araneidae</taxon>
        <taxon>Araneus</taxon>
    </lineage>
</organism>
<dbReference type="InterPro" id="IPR018114">
    <property type="entry name" value="TRYPSIN_HIS"/>
</dbReference>
<dbReference type="InterPro" id="IPR033116">
    <property type="entry name" value="TRYPSIN_SER"/>
</dbReference>
<keyword evidence="6" id="KW-1185">Reference proteome</keyword>
<dbReference type="FunFam" id="2.40.10.10:FF:000068">
    <property type="entry name" value="transmembrane protease serine 2"/>
    <property type="match status" value="1"/>
</dbReference>
<accession>A0A4Y2GF54</accession>
<dbReference type="InterPro" id="IPR001314">
    <property type="entry name" value="Peptidase_S1A"/>
</dbReference>
<keyword evidence="1" id="KW-1015">Disulfide bond</keyword>
<proteinExistence type="inferred from homology"/>
<keyword evidence="3" id="KW-0378">Hydrolase</keyword>
<evidence type="ECO:0000259" key="4">
    <source>
        <dbReference type="PROSITE" id="PS50240"/>
    </source>
</evidence>